<keyword evidence="2" id="KW-0472">Membrane</keyword>
<keyword evidence="2" id="KW-1133">Transmembrane helix</keyword>
<dbReference type="RefSeq" id="WP_346761535.1">
    <property type="nucleotide sequence ID" value="NZ_JAUJEB010000008.1"/>
</dbReference>
<comment type="caution">
    <text evidence="4">The sequence shown here is derived from an EMBL/GenBank/DDBJ whole genome shotgun (WGS) entry which is preliminary data.</text>
</comment>
<dbReference type="PROSITE" id="PS50005">
    <property type="entry name" value="TPR"/>
    <property type="match status" value="1"/>
</dbReference>
<feature type="transmembrane region" description="Helical" evidence="2">
    <location>
        <begin position="5"/>
        <end position="26"/>
    </location>
</feature>
<dbReference type="Proteomes" id="UP001172083">
    <property type="component" value="Unassembled WGS sequence"/>
</dbReference>
<dbReference type="Pfam" id="PF12770">
    <property type="entry name" value="CHAT"/>
    <property type="match status" value="1"/>
</dbReference>
<evidence type="ECO:0000313" key="5">
    <source>
        <dbReference type="Proteomes" id="UP001172083"/>
    </source>
</evidence>
<sequence>MGSNLVACGVGLYNMLCLLVTLSVFFACQNQSQRTVGPDKPMAGEDSVIVHNFDDYGHPYLRKALSVQKMQGRTAAEEFYLAALSLFENEENWIGYTKTAIVLARNYNYSKDREKAKPLLQKALRKCIAHLGEQNSIAADLEEKLGDYFYYSQEADSVLKHYSRCLSIRSKIYDENHLKLADINHGLGNLYRWRLNDYYNAEKYYTRELLIREKANDTVARNFSFCYYNLAVTNRRKKDYEKALLYANKTLGFINKYDSSNYEVRKSCFNVLANISNVKGEFENAITYYNRAIELIRDKDDLASLNSLALYYNNLGTVYRQLNNPSEAIKYYRQALLTYQVNTNQAGLADTYNKLGIAYVDLGKLDSAFYFIHKYVNKTKSYYGKKHFRTAKSMTVLANQLLKQTPLLDSALITAHRALVAGLDGFDERDPMTIPSLAQMGSNFYLIDALKSKGLILKEMAAENDWDPNLLEGAINSFLLADSLITIERGNFGIENSKLYLAKDYKSIYEHSLECAYRLFSITQDEIFGQHAFNFMEKSKSRLLLENLENVESLNQAGVSEAVKTLERDLKTEIANLNRSLRNESEASKPDSQRINLLNQKLFKANTRKDSLANFLAANFPRYFNIKYKHKNYAIDDVKSLVKDKLLLEYFWGDSAIYLLAINRDLIQFEKVAIDSTFTGRFNNYLKMLTNPKFDLTDSTINSAQWLYKKLLPVLDTPSKIQGELVIIPDGPLAYLPFETLVTNTGNAKKLTFKSVNFLIYDWAISYVYSTELLFDKTLKNKEKAPKLLAFSYSDIKTKTGKVNTEGHLSNLQGSAKEIEAIKSLMQGRFLKGEDATEQQFKNLASGFDILHLAVHGAASKGDSIDAKLYFRDKSNQVEDGILYPYELYNLNLDANMVVLSACETGLGNYKKGEGVFSMARAFAYAGCPSIVMSLWKVSDQITARMMTDFYGNLNKGIKINSSLRESKLKYLDKADELTAHPFYWAAFVPIGQSKAITTTSNHYFYWILGIMMVFIVGLTLKKYRKD</sequence>
<name>A0ABT8LGZ9_9BACT</name>
<dbReference type="InterPro" id="IPR019734">
    <property type="entry name" value="TPR_rpt"/>
</dbReference>
<proteinExistence type="predicted"/>
<organism evidence="4 5">
    <name type="scientific">Agaribacillus aureus</name>
    <dbReference type="NCBI Taxonomy" id="3051825"/>
    <lineage>
        <taxon>Bacteria</taxon>
        <taxon>Pseudomonadati</taxon>
        <taxon>Bacteroidota</taxon>
        <taxon>Cytophagia</taxon>
        <taxon>Cytophagales</taxon>
        <taxon>Splendidivirgaceae</taxon>
        <taxon>Agaribacillus</taxon>
    </lineage>
</organism>
<protein>
    <submittedName>
        <fullName evidence="4">CHAT domain-containing protein</fullName>
    </submittedName>
</protein>
<feature type="repeat" description="TPR" evidence="1">
    <location>
        <begin position="309"/>
        <end position="342"/>
    </location>
</feature>
<evidence type="ECO:0000256" key="1">
    <source>
        <dbReference type="PROSITE-ProRule" id="PRU00339"/>
    </source>
</evidence>
<keyword evidence="2" id="KW-0812">Transmembrane</keyword>
<dbReference type="PANTHER" id="PTHR10098">
    <property type="entry name" value="RAPSYN-RELATED"/>
    <property type="match status" value="1"/>
</dbReference>
<dbReference type="InterPro" id="IPR011990">
    <property type="entry name" value="TPR-like_helical_dom_sf"/>
</dbReference>
<feature type="domain" description="CHAT" evidence="3">
    <location>
        <begin position="703"/>
        <end position="993"/>
    </location>
</feature>
<reference evidence="4" key="1">
    <citation type="submission" date="2023-06" db="EMBL/GenBank/DDBJ databases">
        <title>Genomic of Agaribacillus aureum.</title>
        <authorList>
            <person name="Wang G."/>
        </authorList>
    </citation>
    <scope>NUCLEOTIDE SEQUENCE</scope>
    <source>
        <strain evidence="4">BMA12</strain>
    </source>
</reference>
<keyword evidence="5" id="KW-1185">Reference proteome</keyword>
<dbReference type="Gene3D" id="1.25.40.10">
    <property type="entry name" value="Tetratricopeptide repeat domain"/>
    <property type="match status" value="3"/>
</dbReference>
<dbReference type="Pfam" id="PF13424">
    <property type="entry name" value="TPR_12"/>
    <property type="match status" value="1"/>
</dbReference>
<accession>A0ABT8LGZ9</accession>
<feature type="transmembrane region" description="Helical" evidence="2">
    <location>
        <begin position="1004"/>
        <end position="1021"/>
    </location>
</feature>
<dbReference type="PANTHER" id="PTHR10098:SF108">
    <property type="entry name" value="TETRATRICOPEPTIDE REPEAT PROTEIN 28"/>
    <property type="match status" value="1"/>
</dbReference>
<evidence type="ECO:0000259" key="3">
    <source>
        <dbReference type="Pfam" id="PF12770"/>
    </source>
</evidence>
<evidence type="ECO:0000313" key="4">
    <source>
        <dbReference type="EMBL" id="MDN5216197.1"/>
    </source>
</evidence>
<evidence type="ECO:0000256" key="2">
    <source>
        <dbReference type="SAM" id="Phobius"/>
    </source>
</evidence>
<keyword evidence="1" id="KW-0802">TPR repeat</keyword>
<dbReference type="SUPFAM" id="SSF48452">
    <property type="entry name" value="TPR-like"/>
    <property type="match status" value="1"/>
</dbReference>
<dbReference type="SMART" id="SM00028">
    <property type="entry name" value="TPR"/>
    <property type="match status" value="8"/>
</dbReference>
<dbReference type="EMBL" id="JAUJEB010000008">
    <property type="protein sequence ID" value="MDN5216197.1"/>
    <property type="molecule type" value="Genomic_DNA"/>
</dbReference>
<gene>
    <name evidence="4" type="ORF">QQ020_29285</name>
</gene>
<dbReference type="InterPro" id="IPR024983">
    <property type="entry name" value="CHAT_dom"/>
</dbReference>